<accession>A0ABV4CZW9</accession>
<dbReference type="PIRSF" id="PIRSF021332">
    <property type="entry name" value="DUF1054"/>
    <property type="match status" value="1"/>
</dbReference>
<evidence type="ECO:0000313" key="2">
    <source>
        <dbReference type="Proteomes" id="UP001565283"/>
    </source>
</evidence>
<keyword evidence="2" id="KW-1185">Reference proteome</keyword>
<dbReference type="Gene3D" id="3.30.930.20">
    <property type="entry name" value="Protein of unknown function DUF1054"/>
    <property type="match status" value="1"/>
</dbReference>
<dbReference type="Pfam" id="PF06335">
    <property type="entry name" value="DUF1054"/>
    <property type="match status" value="1"/>
</dbReference>
<dbReference type="EMBL" id="JBCLSH010000002">
    <property type="protein sequence ID" value="MEY8442842.1"/>
    <property type="molecule type" value="Genomic_DNA"/>
</dbReference>
<name>A0ABV4CZW9_9LACT</name>
<dbReference type="RefSeq" id="WP_369947701.1">
    <property type="nucleotide sequence ID" value="NZ_JBCLSH010000002.1"/>
</dbReference>
<protein>
    <submittedName>
        <fullName evidence="1">DUF1054 domain-containing protein</fullName>
    </submittedName>
</protein>
<sequence>MFRKKSFEVFDIEGLEARMQAVRSEIQPVFMEIGEVLKEGISQAFPEQNFYLHIAQHRRRTSHAPENTWSAIGRQKRGYKMEPHFQLGIWKDYVFIYLSIIDQPKGQQAYADRLTQFGTLPAGFVLSKDHTQPNFYETSQFSELVTRLKKVKKAELEIGKVWEASRFDGKQDEVILQEMLETVDLLLPIYKELMEE</sequence>
<dbReference type="InterPro" id="IPR053707">
    <property type="entry name" value="UPF0637_domain_sf"/>
</dbReference>
<dbReference type="SUPFAM" id="SSF142913">
    <property type="entry name" value="YktB/PF0168-like"/>
    <property type="match status" value="1"/>
</dbReference>
<evidence type="ECO:0000313" key="1">
    <source>
        <dbReference type="EMBL" id="MEY8442842.1"/>
    </source>
</evidence>
<comment type="caution">
    <text evidence="1">The sequence shown here is derived from an EMBL/GenBank/DDBJ whole genome shotgun (WGS) entry which is preliminary data.</text>
</comment>
<gene>
    <name evidence="1" type="ORF">AALA52_00970</name>
</gene>
<proteinExistence type="predicted"/>
<reference evidence="1 2" key="1">
    <citation type="submission" date="2024-03" db="EMBL/GenBank/DDBJ databases">
        <title>Mouse gut bacterial collection (mGBC) of GemPharmatech.</title>
        <authorList>
            <person name="He Y."/>
            <person name="Dong L."/>
            <person name="Wu D."/>
            <person name="Gao X."/>
            <person name="Lin Z."/>
        </authorList>
    </citation>
    <scope>NUCLEOTIDE SEQUENCE [LARGE SCALE GENOMIC DNA]</scope>
    <source>
        <strain evidence="1 2">61-15</strain>
    </source>
</reference>
<dbReference type="Proteomes" id="UP001565283">
    <property type="component" value="Unassembled WGS sequence"/>
</dbReference>
<dbReference type="InterPro" id="IPR009403">
    <property type="entry name" value="UPF0637"/>
</dbReference>
<organism evidence="1 2">
    <name type="scientific">Lactococcus ileimucosae</name>
    <dbReference type="NCBI Taxonomy" id="2941329"/>
    <lineage>
        <taxon>Bacteria</taxon>
        <taxon>Bacillati</taxon>
        <taxon>Bacillota</taxon>
        <taxon>Bacilli</taxon>
        <taxon>Lactobacillales</taxon>
        <taxon>Streptococcaceae</taxon>
        <taxon>Lactococcus</taxon>
    </lineage>
</organism>